<evidence type="ECO:0000313" key="2">
    <source>
        <dbReference type="Proteomes" id="UP000035548"/>
    </source>
</evidence>
<dbReference type="EMBL" id="CP011546">
    <property type="protein sequence ID" value="AKK10039.1"/>
    <property type="molecule type" value="Genomic_DNA"/>
</dbReference>
<dbReference type="AlphaFoldDB" id="A0A0G3H9N7"/>
<reference evidence="1 2" key="1">
    <citation type="journal article" date="2015" name="Genome Announc.">
        <title>Virulence Factor Genes Detected in the Complete Genome Sequence of Corynebacterium uterequi DSM 45634, Isolated from the Uterus of a Maiden Mare.</title>
        <authorList>
            <person name="Ruckert C."/>
            <person name="Kriete M."/>
            <person name="Jaenicke S."/>
            <person name="Winkler A."/>
            <person name="Tauch A."/>
        </authorList>
    </citation>
    <scope>NUCLEOTIDE SEQUENCE [LARGE SCALE GENOMIC DNA]</scope>
    <source>
        <strain evidence="1 2">DSM 45634</strain>
    </source>
</reference>
<evidence type="ECO:0000313" key="1">
    <source>
        <dbReference type="EMBL" id="AKK10039.1"/>
    </source>
</evidence>
<keyword evidence="2" id="KW-1185">Reference proteome</keyword>
<dbReference type="PATRIC" id="fig|1072256.5.peg.6"/>
<sequence length="107" mass="11623">MGRYRMDYDWLWGKCRDTATVRLRVTGEAARGAVDAFLAALPADDAGVRGRGGWAVRRTLSAPGVVELEIISGGQDVADGIFYGTDAAYEALKPFEVALSWENLEGR</sequence>
<name>A0A0G3H9N7_9CORY</name>
<reference evidence="2" key="2">
    <citation type="submission" date="2015-05" db="EMBL/GenBank/DDBJ databases">
        <title>Complete genome sequence of Corynebacterium uterequi DSM 45634, isolated from the uterus of a maiden mare.</title>
        <authorList>
            <person name="Ruckert C."/>
            <person name="Albersmeier A."/>
            <person name="Winkler A."/>
            <person name="Tauch A."/>
        </authorList>
    </citation>
    <scope>NUCLEOTIDE SEQUENCE [LARGE SCALE GENOMIC DNA]</scope>
    <source>
        <strain evidence="2">DSM 45634</strain>
    </source>
</reference>
<dbReference type="STRING" id="1072256.CUTER_00030"/>
<protein>
    <submittedName>
        <fullName evidence="1">Uncharacterized protein</fullName>
    </submittedName>
</protein>
<dbReference type="RefSeq" id="WP_236684726.1">
    <property type="nucleotide sequence ID" value="NZ_CP011546.1"/>
</dbReference>
<organism evidence="1 2">
    <name type="scientific">Corynebacterium uterequi</name>
    <dbReference type="NCBI Taxonomy" id="1072256"/>
    <lineage>
        <taxon>Bacteria</taxon>
        <taxon>Bacillati</taxon>
        <taxon>Actinomycetota</taxon>
        <taxon>Actinomycetes</taxon>
        <taxon>Mycobacteriales</taxon>
        <taxon>Corynebacteriaceae</taxon>
        <taxon>Corynebacterium</taxon>
    </lineage>
</organism>
<dbReference type="KEGG" id="cut:CUTER_00030"/>
<dbReference type="Proteomes" id="UP000035548">
    <property type="component" value="Chromosome"/>
</dbReference>
<proteinExistence type="predicted"/>
<gene>
    <name evidence="1" type="ORF">CUTER_00030</name>
</gene>
<accession>A0A0G3H9N7</accession>